<sequence length="96" mass="11313">MIQSNIASGKVSTSLKEEFLFEVKMFHPNEHLRVSILYSPRLNDQNQQGYSPADHRNWNSEAKQETSFKKGPNPFAEWMLSQKEYHQQSQLLKDWT</sequence>
<keyword evidence="3" id="KW-1185">Reference proteome</keyword>
<feature type="compositionally biased region" description="Basic and acidic residues" evidence="1">
    <location>
        <begin position="53"/>
        <end position="68"/>
    </location>
</feature>
<name>A0A7R8V4T8_HERIL</name>
<organism evidence="2 3">
    <name type="scientific">Hermetia illucens</name>
    <name type="common">Black soldier fly</name>
    <dbReference type="NCBI Taxonomy" id="343691"/>
    <lineage>
        <taxon>Eukaryota</taxon>
        <taxon>Metazoa</taxon>
        <taxon>Ecdysozoa</taxon>
        <taxon>Arthropoda</taxon>
        <taxon>Hexapoda</taxon>
        <taxon>Insecta</taxon>
        <taxon>Pterygota</taxon>
        <taxon>Neoptera</taxon>
        <taxon>Endopterygota</taxon>
        <taxon>Diptera</taxon>
        <taxon>Brachycera</taxon>
        <taxon>Stratiomyomorpha</taxon>
        <taxon>Stratiomyidae</taxon>
        <taxon>Hermetiinae</taxon>
        <taxon>Hermetia</taxon>
    </lineage>
</organism>
<dbReference type="InParanoid" id="A0A7R8V4T8"/>
<evidence type="ECO:0000313" key="2">
    <source>
        <dbReference type="EMBL" id="CAD7092082.1"/>
    </source>
</evidence>
<reference evidence="2 3" key="1">
    <citation type="submission" date="2020-11" db="EMBL/GenBank/DDBJ databases">
        <authorList>
            <person name="Wallbank WR R."/>
            <person name="Pardo Diaz C."/>
            <person name="Kozak K."/>
            <person name="Martin S."/>
            <person name="Jiggins C."/>
            <person name="Moest M."/>
            <person name="Warren A I."/>
            <person name="Generalovic N T."/>
            <person name="Byers J.R.P. K."/>
            <person name="Montejo-Kovacevich G."/>
            <person name="Yen C E."/>
        </authorList>
    </citation>
    <scope>NUCLEOTIDE SEQUENCE [LARGE SCALE GENOMIC DNA]</scope>
</reference>
<dbReference type="EMBL" id="LR899014">
    <property type="protein sequence ID" value="CAD7092082.1"/>
    <property type="molecule type" value="Genomic_DNA"/>
</dbReference>
<proteinExistence type="predicted"/>
<feature type="region of interest" description="Disordered" evidence="1">
    <location>
        <begin position="43"/>
        <end position="68"/>
    </location>
</feature>
<evidence type="ECO:0000256" key="1">
    <source>
        <dbReference type="SAM" id="MobiDB-lite"/>
    </source>
</evidence>
<evidence type="ECO:0000313" key="3">
    <source>
        <dbReference type="Proteomes" id="UP000594454"/>
    </source>
</evidence>
<protein>
    <submittedName>
        <fullName evidence="2">Uncharacterized protein</fullName>
    </submittedName>
</protein>
<dbReference type="AlphaFoldDB" id="A0A7R8V4T8"/>
<gene>
    <name evidence="2" type="ORF">HERILL_LOCUS14471</name>
</gene>
<accession>A0A7R8V4T8</accession>
<dbReference type="Proteomes" id="UP000594454">
    <property type="component" value="Chromosome 6"/>
</dbReference>